<dbReference type="RefSeq" id="WP_272899730.1">
    <property type="nucleotide sequence ID" value="NZ_JBFQGM010000011.1"/>
</dbReference>
<evidence type="ECO:0000256" key="1">
    <source>
        <dbReference type="SAM" id="Phobius"/>
    </source>
</evidence>
<keyword evidence="1" id="KW-1133">Transmembrane helix</keyword>
<keyword evidence="1" id="KW-0472">Membrane</keyword>
<keyword evidence="1" id="KW-0812">Transmembrane</keyword>
<dbReference type="Proteomes" id="UP001628874">
    <property type="component" value="Unassembled WGS sequence"/>
</dbReference>
<reference evidence="2 3" key="1">
    <citation type="submission" date="2024-07" db="EMBL/GenBank/DDBJ databases">
        <authorList>
            <person name="Tripathy S."/>
        </authorList>
    </citation>
    <scope>NUCLEOTIDE SEQUENCE [LARGE SCALE GENOMIC DNA]</scope>
    <source>
        <strain evidence="2 3">VB-61278_2</strain>
    </source>
</reference>
<evidence type="ECO:0000313" key="3">
    <source>
        <dbReference type="Proteomes" id="UP001628874"/>
    </source>
</evidence>
<accession>A0ABW8WU03</accession>
<organism evidence="2 3">
    <name type="scientific">Scytonema tolypothrichoides VB-61278_2</name>
    <dbReference type="NCBI Taxonomy" id="3232314"/>
    <lineage>
        <taxon>Bacteria</taxon>
        <taxon>Bacillati</taxon>
        <taxon>Cyanobacteriota</taxon>
        <taxon>Cyanophyceae</taxon>
        <taxon>Nostocales</taxon>
        <taxon>Scytonemataceae</taxon>
        <taxon>Scytonema</taxon>
    </lineage>
</organism>
<gene>
    <name evidence="2" type="ORF">AB0759_27215</name>
</gene>
<keyword evidence="3" id="KW-1185">Reference proteome</keyword>
<protein>
    <submittedName>
        <fullName evidence="2">Uncharacterized protein</fullName>
    </submittedName>
</protein>
<sequence>MQYTSFDAALQFFVIVDLASIIFIMLVSTVGLAIAETIEARD</sequence>
<dbReference type="EMBL" id="JBFQGM010000011">
    <property type="protein sequence ID" value="MFL9464300.1"/>
    <property type="molecule type" value="Genomic_DNA"/>
</dbReference>
<comment type="caution">
    <text evidence="2">The sequence shown here is derived from an EMBL/GenBank/DDBJ whole genome shotgun (WGS) entry which is preliminary data.</text>
</comment>
<evidence type="ECO:0000313" key="2">
    <source>
        <dbReference type="EMBL" id="MFL9464300.1"/>
    </source>
</evidence>
<feature type="transmembrane region" description="Helical" evidence="1">
    <location>
        <begin position="12"/>
        <end position="35"/>
    </location>
</feature>
<name>A0ABW8WU03_9CYAN</name>
<proteinExistence type="predicted"/>